<dbReference type="Gene3D" id="3.30.360.10">
    <property type="entry name" value="Dihydrodipicolinate Reductase, domain 2"/>
    <property type="match status" value="1"/>
</dbReference>
<dbReference type="EMBL" id="DVMM01000102">
    <property type="protein sequence ID" value="HIU29645.1"/>
    <property type="molecule type" value="Genomic_DNA"/>
</dbReference>
<evidence type="ECO:0000313" key="3">
    <source>
        <dbReference type="EMBL" id="HIU29645.1"/>
    </source>
</evidence>
<dbReference type="PANTHER" id="PTHR43377">
    <property type="entry name" value="BILIVERDIN REDUCTASE A"/>
    <property type="match status" value="1"/>
</dbReference>
<proteinExistence type="predicted"/>
<organism evidence="3 4">
    <name type="scientific">Candidatus Egerieisoma faecipullorum</name>
    <dbReference type="NCBI Taxonomy" id="2840963"/>
    <lineage>
        <taxon>Bacteria</taxon>
        <taxon>Bacillati</taxon>
        <taxon>Bacillota</taxon>
        <taxon>Clostridia</taxon>
        <taxon>Eubacteriales</taxon>
        <taxon>Clostridiaceae</taxon>
        <taxon>Clostridiaceae incertae sedis</taxon>
        <taxon>Candidatus Egerieisoma</taxon>
    </lineage>
</organism>
<dbReference type="Pfam" id="PF01408">
    <property type="entry name" value="GFO_IDH_MocA"/>
    <property type="match status" value="1"/>
</dbReference>
<reference evidence="3" key="1">
    <citation type="submission" date="2020-10" db="EMBL/GenBank/DDBJ databases">
        <authorList>
            <person name="Gilroy R."/>
        </authorList>
    </citation>
    <scope>NUCLEOTIDE SEQUENCE</scope>
    <source>
        <strain evidence="3">CHK195-4489</strain>
    </source>
</reference>
<feature type="domain" description="GFO/IDH/MocA-like oxidoreductase" evidence="2">
    <location>
        <begin position="127"/>
        <end position="254"/>
    </location>
</feature>
<name>A0A9D1L9Z9_9CLOT</name>
<dbReference type="InterPro" id="IPR051450">
    <property type="entry name" value="Gfo/Idh/MocA_Oxidoreductases"/>
</dbReference>
<evidence type="ECO:0000259" key="1">
    <source>
        <dbReference type="Pfam" id="PF01408"/>
    </source>
</evidence>
<comment type="caution">
    <text evidence="3">The sequence shown here is derived from an EMBL/GenBank/DDBJ whole genome shotgun (WGS) entry which is preliminary data.</text>
</comment>
<dbReference type="Proteomes" id="UP000824089">
    <property type="component" value="Unassembled WGS sequence"/>
</dbReference>
<accession>A0A9D1L9Z9</accession>
<sequence>MKVAILGVWHVHASGYTETARELGEVVGVYDDNPQWRADFAGRFNIREFTTAEELLCSDAEAVIVCAATNRHADLIAAAAEQGKQIFTEKVLALSVEDCLRVKEAVEKNGVRFVISFPWKCSPGPLALKRAVDDGLVGKVNYLRFRNCHSGSIDHWLPAHFYNAEECGGGAMIDLGAHGMYLTHWILGEPLTYSSSFTHFCRDDKDAELNPSRLEDNAVTVMTFAGGAIAVNETGFVSQGCPEIFEIGGDKGYLVCARNHAVYTAAGKAPVELELPASAKSPLACFLDGTPIEGCGIEEAIMLTKMMTGAYGNVKA</sequence>
<gene>
    <name evidence="3" type="ORF">IAD50_05050</name>
</gene>
<dbReference type="AlphaFoldDB" id="A0A9D1L9Z9"/>
<dbReference type="InterPro" id="IPR000683">
    <property type="entry name" value="Gfo/Idh/MocA-like_OxRdtase_N"/>
</dbReference>
<dbReference type="InterPro" id="IPR036291">
    <property type="entry name" value="NAD(P)-bd_dom_sf"/>
</dbReference>
<dbReference type="PANTHER" id="PTHR43377:SF1">
    <property type="entry name" value="BILIVERDIN REDUCTASE A"/>
    <property type="match status" value="1"/>
</dbReference>
<dbReference type="GO" id="GO:0000166">
    <property type="term" value="F:nucleotide binding"/>
    <property type="evidence" value="ECO:0007669"/>
    <property type="project" value="InterPro"/>
</dbReference>
<dbReference type="SUPFAM" id="SSF55347">
    <property type="entry name" value="Glyceraldehyde-3-phosphate dehydrogenase-like, C-terminal domain"/>
    <property type="match status" value="1"/>
</dbReference>
<dbReference type="Pfam" id="PF22725">
    <property type="entry name" value="GFO_IDH_MocA_C3"/>
    <property type="match status" value="1"/>
</dbReference>
<dbReference type="SUPFAM" id="SSF51735">
    <property type="entry name" value="NAD(P)-binding Rossmann-fold domains"/>
    <property type="match status" value="1"/>
</dbReference>
<feature type="domain" description="Gfo/Idh/MocA-like oxidoreductase N-terminal" evidence="1">
    <location>
        <begin position="2"/>
        <end position="115"/>
    </location>
</feature>
<evidence type="ECO:0000259" key="2">
    <source>
        <dbReference type="Pfam" id="PF22725"/>
    </source>
</evidence>
<reference evidence="3" key="2">
    <citation type="journal article" date="2021" name="PeerJ">
        <title>Extensive microbial diversity within the chicken gut microbiome revealed by metagenomics and culture.</title>
        <authorList>
            <person name="Gilroy R."/>
            <person name="Ravi A."/>
            <person name="Getino M."/>
            <person name="Pursley I."/>
            <person name="Horton D.L."/>
            <person name="Alikhan N.F."/>
            <person name="Baker D."/>
            <person name="Gharbi K."/>
            <person name="Hall N."/>
            <person name="Watson M."/>
            <person name="Adriaenssens E.M."/>
            <person name="Foster-Nyarko E."/>
            <person name="Jarju S."/>
            <person name="Secka A."/>
            <person name="Antonio M."/>
            <person name="Oren A."/>
            <person name="Chaudhuri R.R."/>
            <person name="La Ragione R."/>
            <person name="Hildebrand F."/>
            <person name="Pallen M.J."/>
        </authorList>
    </citation>
    <scope>NUCLEOTIDE SEQUENCE</scope>
    <source>
        <strain evidence="3">CHK195-4489</strain>
    </source>
</reference>
<dbReference type="InterPro" id="IPR055170">
    <property type="entry name" value="GFO_IDH_MocA-like_dom"/>
</dbReference>
<protein>
    <submittedName>
        <fullName evidence="3">Gfo/Idh/MocA family oxidoreductase</fullName>
    </submittedName>
</protein>
<evidence type="ECO:0000313" key="4">
    <source>
        <dbReference type="Proteomes" id="UP000824089"/>
    </source>
</evidence>
<dbReference type="Gene3D" id="3.40.50.720">
    <property type="entry name" value="NAD(P)-binding Rossmann-like Domain"/>
    <property type="match status" value="1"/>
</dbReference>